<protein>
    <submittedName>
        <fullName evidence="2">Uncharacterized protein</fullName>
    </submittedName>
</protein>
<gene>
    <name evidence="2" type="ORF">BJBARM5_0272</name>
</gene>
<reference evidence="2 3" key="1">
    <citation type="journal article" date="2010" name="Proc. Natl. Acad. Sci. U.S.A.">
        <title>Enigmatic, ultrasmall, uncultivated Archaea.</title>
        <authorList>
            <person name="Baker B.J."/>
            <person name="Comolli L.R."/>
            <person name="Dick G.J."/>
            <person name="Hauser L.J."/>
            <person name="Hyatt D."/>
            <person name="Dill B.D."/>
            <person name="Land M.L."/>
            <person name="Verberkmoes N.C."/>
            <person name="Hettich R.L."/>
            <person name="Banfield J.F."/>
        </authorList>
    </citation>
    <scope>NUCLEOTIDE SEQUENCE [LARGE SCALE GENOMIC DNA]</scope>
</reference>
<feature type="transmembrane region" description="Helical" evidence="1">
    <location>
        <begin position="40"/>
        <end position="61"/>
    </location>
</feature>
<accession>D6GUX3</accession>
<feature type="transmembrane region" description="Helical" evidence="1">
    <location>
        <begin position="149"/>
        <end position="172"/>
    </location>
</feature>
<feature type="transmembrane region" description="Helical" evidence="1">
    <location>
        <begin position="67"/>
        <end position="92"/>
    </location>
</feature>
<name>D6GUX3_PARA5</name>
<sequence>MSVNKLESYTNKKLLTSEIFIIAFVVIASPFIAFNAYSRVINAISVPSSSISVISSVNYTYIFALNYIFIAVDIIVGILVTGFGILSFYAFYRHRRDNAPLVSLISNLNTSNNSFFLIIVSAILVLFAIIAFLISVLSNYASLPFLSGVVIGTVAFVLLSVEILSLSLRYVVRFAFKL</sequence>
<feature type="transmembrane region" description="Helical" evidence="1">
    <location>
        <begin position="14"/>
        <end position="33"/>
    </location>
</feature>
<evidence type="ECO:0000313" key="2">
    <source>
        <dbReference type="EMBL" id="EFD93017.1"/>
    </source>
</evidence>
<dbReference type="EMBL" id="GG745548">
    <property type="protein sequence ID" value="EFD93017.1"/>
    <property type="molecule type" value="Genomic_DNA"/>
</dbReference>
<dbReference type="AlphaFoldDB" id="D6GUX3"/>
<keyword evidence="1" id="KW-0812">Transmembrane</keyword>
<proteinExistence type="predicted"/>
<evidence type="ECO:0000256" key="1">
    <source>
        <dbReference type="SAM" id="Phobius"/>
    </source>
</evidence>
<organism evidence="2 3">
    <name type="scientific">Candidatus Parvarchaeum acidophilus ARMAN-5</name>
    <dbReference type="NCBI Taxonomy" id="662762"/>
    <lineage>
        <taxon>Archaea</taxon>
        <taxon>Candidatus Parvarchaeota</taxon>
        <taxon>Candidatus Parvarchaeum</taxon>
    </lineage>
</organism>
<keyword evidence="1" id="KW-0472">Membrane</keyword>
<keyword evidence="1" id="KW-1133">Transmembrane helix</keyword>
<evidence type="ECO:0000313" key="3">
    <source>
        <dbReference type="Proteomes" id="UP000009376"/>
    </source>
</evidence>
<feature type="transmembrane region" description="Helical" evidence="1">
    <location>
        <begin position="113"/>
        <end position="137"/>
    </location>
</feature>
<dbReference type="Proteomes" id="UP000009376">
    <property type="component" value="Unassembled WGS sequence"/>
</dbReference>